<evidence type="ECO:0000313" key="1">
    <source>
        <dbReference type="EMBL" id="KNZ54970.1"/>
    </source>
</evidence>
<protein>
    <submittedName>
        <fullName evidence="1">Uncharacterized protein</fullName>
    </submittedName>
</protein>
<dbReference type="Pfam" id="PF14223">
    <property type="entry name" value="Retrotran_gag_2"/>
    <property type="match status" value="1"/>
</dbReference>
<accession>A0A0L6V4B2</accession>
<dbReference type="Proteomes" id="UP000037035">
    <property type="component" value="Unassembled WGS sequence"/>
</dbReference>
<keyword evidence="2" id="KW-1185">Reference proteome</keyword>
<dbReference type="OrthoDB" id="2507032at2759"/>
<sequence length="140" mass="15512">MQIVIATVTRQTSVITQTIDSANLCHIREHCCDTHGMWSAILKVHQDSTTGGRIYWLCKLLLARMEGNDTLGHINTMAQCYKQLNSLITVGKPLTPDDVHTAALLSSISQDWLHCITSTPAGNTNQRQFCPSQLPKPRPS</sequence>
<dbReference type="EMBL" id="LAVV01007728">
    <property type="protein sequence ID" value="KNZ54970.1"/>
    <property type="molecule type" value="Genomic_DNA"/>
</dbReference>
<evidence type="ECO:0000313" key="2">
    <source>
        <dbReference type="Proteomes" id="UP000037035"/>
    </source>
</evidence>
<dbReference type="AlphaFoldDB" id="A0A0L6V4B2"/>
<gene>
    <name evidence="1" type="ORF">VP01_2803g1</name>
</gene>
<dbReference type="PANTHER" id="PTHR33246:SF51">
    <property type="entry name" value="MYB_SANT-LIKE DOMAIN-CONTAINING PROTEIN"/>
    <property type="match status" value="1"/>
</dbReference>
<organism evidence="1 2">
    <name type="scientific">Puccinia sorghi</name>
    <dbReference type="NCBI Taxonomy" id="27349"/>
    <lineage>
        <taxon>Eukaryota</taxon>
        <taxon>Fungi</taxon>
        <taxon>Dikarya</taxon>
        <taxon>Basidiomycota</taxon>
        <taxon>Pucciniomycotina</taxon>
        <taxon>Pucciniomycetes</taxon>
        <taxon>Pucciniales</taxon>
        <taxon>Pucciniaceae</taxon>
        <taxon>Puccinia</taxon>
    </lineage>
</organism>
<dbReference type="PANTHER" id="PTHR33246">
    <property type="entry name" value="CCHC-TYPE DOMAIN-CONTAINING PROTEIN"/>
    <property type="match status" value="1"/>
</dbReference>
<proteinExistence type="predicted"/>
<name>A0A0L6V4B2_9BASI</name>
<dbReference type="VEuPathDB" id="FungiDB:VP01_2803g1"/>
<reference evidence="1 2" key="1">
    <citation type="submission" date="2015-08" db="EMBL/GenBank/DDBJ databases">
        <title>Next Generation Sequencing and Analysis of the Genome of Puccinia sorghi L Schw, the Causal Agent of Maize Common Rust.</title>
        <authorList>
            <person name="Rochi L."/>
            <person name="Burguener G."/>
            <person name="Darino M."/>
            <person name="Turjanski A."/>
            <person name="Kreff E."/>
            <person name="Dieguez M.J."/>
            <person name="Sacco F."/>
        </authorList>
    </citation>
    <scope>NUCLEOTIDE SEQUENCE [LARGE SCALE GENOMIC DNA]</scope>
    <source>
        <strain evidence="1 2">RO10H11247</strain>
    </source>
</reference>
<comment type="caution">
    <text evidence="1">The sequence shown here is derived from an EMBL/GenBank/DDBJ whole genome shotgun (WGS) entry which is preliminary data.</text>
</comment>